<dbReference type="GO" id="GO:0005789">
    <property type="term" value="C:endoplasmic reticulum membrane"/>
    <property type="evidence" value="ECO:0007669"/>
    <property type="project" value="TreeGrafter"/>
</dbReference>
<organism evidence="3 4">
    <name type="scientific">Callosobruchus maculatus</name>
    <name type="common">Southern cowpea weevil</name>
    <name type="synonym">Pulse bruchid</name>
    <dbReference type="NCBI Taxonomy" id="64391"/>
    <lineage>
        <taxon>Eukaryota</taxon>
        <taxon>Metazoa</taxon>
        <taxon>Ecdysozoa</taxon>
        <taxon>Arthropoda</taxon>
        <taxon>Hexapoda</taxon>
        <taxon>Insecta</taxon>
        <taxon>Pterygota</taxon>
        <taxon>Neoptera</taxon>
        <taxon>Endopterygota</taxon>
        <taxon>Coleoptera</taxon>
        <taxon>Polyphaga</taxon>
        <taxon>Cucujiformia</taxon>
        <taxon>Chrysomeloidea</taxon>
        <taxon>Chrysomelidae</taxon>
        <taxon>Bruchinae</taxon>
        <taxon>Bruchini</taxon>
        <taxon>Callosobruchus</taxon>
    </lineage>
</organism>
<feature type="coiled-coil region" evidence="1">
    <location>
        <begin position="362"/>
        <end position="467"/>
    </location>
</feature>
<reference evidence="3 4" key="1">
    <citation type="submission" date="2019-01" db="EMBL/GenBank/DDBJ databases">
        <authorList>
            <person name="Sayadi A."/>
        </authorList>
    </citation>
    <scope>NUCLEOTIDE SEQUENCE [LARGE SCALE GENOMIC DNA]</scope>
</reference>
<gene>
    <name evidence="3" type="ORF">CALMAC_LOCUS17376</name>
</gene>
<proteinExistence type="predicted"/>
<dbReference type="EMBL" id="CAACVG010011982">
    <property type="protein sequence ID" value="VEN59318.1"/>
    <property type="molecule type" value="Genomic_DNA"/>
</dbReference>
<evidence type="ECO:0000256" key="2">
    <source>
        <dbReference type="SAM" id="MobiDB-lite"/>
    </source>
</evidence>
<keyword evidence="1" id="KW-0175">Coiled coil</keyword>
<name>A0A653DIZ8_CALMS</name>
<protein>
    <submittedName>
        <fullName evidence="3">Uncharacterized protein</fullName>
    </submittedName>
</protein>
<evidence type="ECO:0000313" key="4">
    <source>
        <dbReference type="Proteomes" id="UP000410492"/>
    </source>
</evidence>
<dbReference type="OrthoDB" id="5875463at2759"/>
<sequence>MNDKDVTVKTAVIEKVEEELAEILQLMPQANGIAGGDAGKKKKKKKNDLNIGQKLTAERDELINSVRNAELSKSEVQLLIDMLLNKQLEAPNVDDWNEDKSNPVVKLKRQLAEKERLLAEEKEALAGAQAKLREVRAERQTERSQFRALEEVLKVQQQESHQINQRLQVTTQKVNQLQAELNAEIIRKRKLLEDHSALQVQVQRYEVSLAQISETDAILVKLRNDVEQFSAQNQQLQQIIAEKERQNQHCLMQLANMEKSLEQEKEIRMEIERNLEKSLRMENEWKLEISKANTSLQQKFEEKRMLEHRLDQLQDDLRMMKNEKNDGSKIIAQLKFELQQLQDNRLKEGDQRQDDEQREVAFLNLTNELSSIKNELSSVKSELELKEKKFTAELESTTRNCNQLQKELDDQKAKNNELRTKNWKVMEALKAAENNANAASNNKQTDVNKLTNELIQKEREAQKQFIERLFPDISHTLKKVTYDDWQTECNRLISSYVERLKKGKESTNGRASSPQKSQDVAKLQAQLLHYKNIIDDTEGMLNKLQCHIESEEIKWRNELAAKQAEIERLKKDTVKVAQDNTSALANGPAHTERRSSSSSVASSLLGDINKKPKTKKRKKKVSFIRNTNICSNLGCQFLYCDGVSCSREC</sequence>
<feature type="coiled-coil region" evidence="1">
    <location>
        <begin position="219"/>
        <end position="323"/>
    </location>
</feature>
<dbReference type="PANTHER" id="PTHR18939">
    <property type="entry name" value="RIBOSOME BINDING PROTEIN-1"/>
    <property type="match status" value="1"/>
</dbReference>
<evidence type="ECO:0000256" key="1">
    <source>
        <dbReference type="SAM" id="Coils"/>
    </source>
</evidence>
<dbReference type="Proteomes" id="UP000410492">
    <property type="component" value="Unassembled WGS sequence"/>
</dbReference>
<dbReference type="InterPro" id="IPR040248">
    <property type="entry name" value="RRBP1"/>
</dbReference>
<dbReference type="AlphaFoldDB" id="A0A653DIZ8"/>
<keyword evidence="4" id="KW-1185">Reference proteome</keyword>
<feature type="region of interest" description="Disordered" evidence="2">
    <location>
        <begin position="580"/>
        <end position="619"/>
    </location>
</feature>
<dbReference type="PANTHER" id="PTHR18939:SF4">
    <property type="entry name" value="RIBOSOME-BINDING PROTEIN 1"/>
    <property type="match status" value="1"/>
</dbReference>
<accession>A0A653DIZ8</accession>
<feature type="coiled-coil region" evidence="1">
    <location>
        <begin position="104"/>
        <end position="194"/>
    </location>
</feature>
<evidence type="ECO:0000313" key="3">
    <source>
        <dbReference type="EMBL" id="VEN59318.1"/>
    </source>
</evidence>